<dbReference type="EMBL" id="CP017634">
    <property type="protein sequence ID" value="ATW25498.1"/>
    <property type="molecule type" value="Genomic_DNA"/>
</dbReference>
<keyword evidence="1" id="KW-0812">Transmembrane</keyword>
<accession>A0A3G1KSR6</accession>
<dbReference type="AlphaFoldDB" id="A0A3G1KSR6"/>
<sequence length="60" mass="7022">MLIIRIKFSRPKLWKYLGLILMVMLCTTVLGRYYLSLLDRDLEANDDANHHGMLAADSRR</sequence>
<protein>
    <submittedName>
        <fullName evidence="2">Uncharacterized protein</fullName>
    </submittedName>
</protein>
<dbReference type="KEGG" id="fwa:DCMF_12575"/>
<dbReference type="Proteomes" id="UP000323521">
    <property type="component" value="Chromosome"/>
</dbReference>
<keyword evidence="1" id="KW-1133">Transmembrane helix</keyword>
<evidence type="ECO:0000313" key="3">
    <source>
        <dbReference type="Proteomes" id="UP000323521"/>
    </source>
</evidence>
<proteinExistence type="predicted"/>
<reference evidence="2 3" key="1">
    <citation type="submission" date="2016-10" db="EMBL/GenBank/DDBJ databases">
        <title>Complete Genome Sequence of Peptococcaceae strain DCMF.</title>
        <authorList>
            <person name="Edwards R.J."/>
            <person name="Holland S.I."/>
            <person name="Deshpande N.P."/>
            <person name="Wong Y.K."/>
            <person name="Ertan H."/>
            <person name="Manefield M."/>
            <person name="Russell T.L."/>
            <person name="Lee M.J."/>
        </authorList>
    </citation>
    <scope>NUCLEOTIDE SEQUENCE [LARGE SCALE GENOMIC DNA]</scope>
    <source>
        <strain evidence="2 3">DCMF</strain>
    </source>
</reference>
<keyword evidence="3" id="KW-1185">Reference proteome</keyword>
<name>A0A3G1KSR6_FORW1</name>
<organism evidence="2 3">
    <name type="scientific">Formimonas warabiya</name>
    <dbReference type="NCBI Taxonomy" id="1761012"/>
    <lineage>
        <taxon>Bacteria</taxon>
        <taxon>Bacillati</taxon>
        <taxon>Bacillota</taxon>
        <taxon>Clostridia</taxon>
        <taxon>Eubacteriales</taxon>
        <taxon>Peptococcaceae</taxon>
        <taxon>Candidatus Formimonas</taxon>
    </lineage>
</organism>
<keyword evidence="1" id="KW-0472">Membrane</keyword>
<feature type="transmembrane region" description="Helical" evidence="1">
    <location>
        <begin position="16"/>
        <end position="35"/>
    </location>
</feature>
<dbReference type="RefSeq" id="WP_148134754.1">
    <property type="nucleotide sequence ID" value="NZ_CP017634.1"/>
</dbReference>
<gene>
    <name evidence="2" type="ORF">DCMF_12575</name>
</gene>
<evidence type="ECO:0000313" key="2">
    <source>
        <dbReference type="EMBL" id="ATW25498.1"/>
    </source>
</evidence>
<evidence type="ECO:0000256" key="1">
    <source>
        <dbReference type="SAM" id="Phobius"/>
    </source>
</evidence>